<dbReference type="AlphaFoldDB" id="A0A927AZX3"/>
<dbReference type="SUPFAM" id="SSF53795">
    <property type="entry name" value="PEP carboxykinase-like"/>
    <property type="match status" value="1"/>
</dbReference>
<dbReference type="Proteomes" id="UP000653797">
    <property type="component" value="Unassembled WGS sequence"/>
</dbReference>
<evidence type="ECO:0000313" key="1">
    <source>
        <dbReference type="EMBL" id="MBD2752944.1"/>
    </source>
</evidence>
<dbReference type="EMBL" id="JACXAA010000002">
    <property type="protein sequence ID" value="MBD2752944.1"/>
    <property type="molecule type" value="Genomic_DNA"/>
</dbReference>
<keyword evidence="1" id="KW-0418">Kinase</keyword>
<comment type="caution">
    <text evidence="1">The sequence shown here is derived from an EMBL/GenBank/DDBJ whole genome shotgun (WGS) entry which is preliminary data.</text>
</comment>
<evidence type="ECO:0000313" key="2">
    <source>
        <dbReference type="Proteomes" id="UP000653797"/>
    </source>
</evidence>
<keyword evidence="1" id="KW-0808">Transferase</keyword>
<dbReference type="Gene3D" id="3.40.50.300">
    <property type="entry name" value="P-loop containing nucleotide triphosphate hydrolases"/>
    <property type="match status" value="1"/>
</dbReference>
<reference evidence="1" key="1">
    <citation type="submission" date="2020-09" db="EMBL/GenBank/DDBJ databases">
        <authorList>
            <person name="Kim M.K."/>
        </authorList>
    </citation>
    <scope>NUCLEOTIDE SEQUENCE</scope>
    <source>
        <strain evidence="1">BT704</strain>
    </source>
</reference>
<sequence length="307" mass="34180">MDRIKHYYTAYGLTIGSEITLSYLKEIEPTQVDLTIRRGHLPPSPPWQETKLHRAGFYAQFAQEGPDRMWLNWPSLMGFMATGGNELVVDTRITDEGLLSLFTMSEAFGLLLVQKGYFLLHGGAIQLNNKGIVFVGEPGAGKSTTVAAFANRGVRIMSDDLVCIRVNEAGKPTLIPAFSQIKIWEKSVEGLQIARDGLDQVREGANKFSWHESVLFEENAVLLEQIFVLTAVNTSEEAISEVPKSRSPIELLSYFPLPDAILQGKSLKDHFEKSVAIASITPLYKLSRPANFVKLNEFVDYLITSLT</sequence>
<protein>
    <submittedName>
        <fullName evidence="1">Serine kinase</fullName>
    </submittedName>
</protein>
<name>A0A927AZX3_9BACT</name>
<accession>A0A927AZX3</accession>
<organism evidence="1 2">
    <name type="scientific">Spirosoma validum</name>
    <dbReference type="NCBI Taxonomy" id="2771355"/>
    <lineage>
        <taxon>Bacteria</taxon>
        <taxon>Pseudomonadati</taxon>
        <taxon>Bacteroidota</taxon>
        <taxon>Cytophagia</taxon>
        <taxon>Cytophagales</taxon>
        <taxon>Cytophagaceae</taxon>
        <taxon>Spirosoma</taxon>
    </lineage>
</organism>
<gene>
    <name evidence="1" type="ORF">IC230_08595</name>
</gene>
<proteinExistence type="predicted"/>
<dbReference type="InterPro" id="IPR027417">
    <property type="entry name" value="P-loop_NTPase"/>
</dbReference>
<dbReference type="GO" id="GO:0016301">
    <property type="term" value="F:kinase activity"/>
    <property type="evidence" value="ECO:0007669"/>
    <property type="project" value="UniProtKB-KW"/>
</dbReference>
<dbReference type="RefSeq" id="WP_191038555.1">
    <property type="nucleotide sequence ID" value="NZ_JACXAA010000002.1"/>
</dbReference>
<keyword evidence="2" id="KW-1185">Reference proteome</keyword>